<sequence>MGSSRSQPDATSDFSYPSSTLQEGNDRVDASNGVGRERHDTHSRRNRPTSPSVSAQPVSCTVCKKPFKGQYAQRNRTRHMERFHPACTASGDIPCSQPGCASTFGRSDALIVHLRRSHPELNTPAAKKRKRTDTEP</sequence>
<feature type="domain" description="C2H2-type" evidence="3">
    <location>
        <begin position="93"/>
        <end position="123"/>
    </location>
</feature>
<reference evidence="4" key="1">
    <citation type="submission" date="2020-01" db="EMBL/GenBank/DDBJ databases">
        <authorList>
            <consortium name="DOE Joint Genome Institute"/>
            <person name="Haridas S."/>
            <person name="Albert R."/>
            <person name="Binder M."/>
            <person name="Bloem J."/>
            <person name="Labutti K."/>
            <person name="Salamov A."/>
            <person name="Andreopoulos B."/>
            <person name="Baker S.E."/>
            <person name="Barry K."/>
            <person name="Bills G."/>
            <person name="Bluhm B.H."/>
            <person name="Cannon C."/>
            <person name="Castanera R."/>
            <person name="Culley D.E."/>
            <person name="Daum C."/>
            <person name="Ezra D."/>
            <person name="Gonzalez J.B."/>
            <person name="Henrissat B."/>
            <person name="Kuo A."/>
            <person name="Liang C."/>
            <person name="Lipzen A."/>
            <person name="Lutzoni F."/>
            <person name="Magnuson J."/>
            <person name="Mondo S."/>
            <person name="Nolan M."/>
            <person name="Ohm R."/>
            <person name="Pangilinan J."/>
            <person name="Park H.-J."/>
            <person name="Ramirez L."/>
            <person name="Alfaro M."/>
            <person name="Sun H."/>
            <person name="Tritt A."/>
            <person name="Yoshinaga Y."/>
            <person name="Zwiers L.-H."/>
            <person name="Turgeon B.G."/>
            <person name="Goodwin S.B."/>
            <person name="Spatafora J.W."/>
            <person name="Crous P.W."/>
            <person name="Grigoriev I.V."/>
        </authorList>
    </citation>
    <scope>NUCLEOTIDE SEQUENCE</scope>
    <source>
        <strain evidence="4">P77</strain>
    </source>
</reference>
<dbReference type="PROSITE" id="PS50157">
    <property type="entry name" value="ZINC_FINGER_C2H2_2"/>
    <property type="match status" value="1"/>
</dbReference>
<evidence type="ECO:0000313" key="5">
    <source>
        <dbReference type="Proteomes" id="UP000800040"/>
    </source>
</evidence>
<dbReference type="Gene3D" id="3.30.160.60">
    <property type="entry name" value="Classic Zinc Finger"/>
    <property type="match status" value="1"/>
</dbReference>
<gene>
    <name evidence="4" type="ORF">BDW02DRAFT_553449</name>
</gene>
<dbReference type="EMBL" id="ML975326">
    <property type="protein sequence ID" value="KAF1833039.1"/>
    <property type="molecule type" value="Genomic_DNA"/>
</dbReference>
<feature type="compositionally biased region" description="Basic and acidic residues" evidence="2">
    <location>
        <begin position="24"/>
        <end position="40"/>
    </location>
</feature>
<keyword evidence="5" id="KW-1185">Reference proteome</keyword>
<name>A0A6A5K8T4_9PLEO</name>
<keyword evidence="1" id="KW-0862">Zinc</keyword>
<feature type="compositionally biased region" description="Polar residues" evidence="2">
    <location>
        <begin position="48"/>
        <end position="58"/>
    </location>
</feature>
<keyword evidence="1" id="KW-0863">Zinc-finger</keyword>
<dbReference type="InterPro" id="IPR013087">
    <property type="entry name" value="Znf_C2H2_type"/>
</dbReference>
<protein>
    <recommendedName>
        <fullName evidence="3">C2H2-type domain-containing protein</fullName>
    </recommendedName>
</protein>
<feature type="compositionally biased region" description="Basic residues" evidence="2">
    <location>
        <begin position="126"/>
        <end position="136"/>
    </location>
</feature>
<accession>A0A6A5K8T4</accession>
<evidence type="ECO:0000313" key="4">
    <source>
        <dbReference type="EMBL" id="KAF1833039.1"/>
    </source>
</evidence>
<dbReference type="OrthoDB" id="3940153at2759"/>
<evidence type="ECO:0000256" key="1">
    <source>
        <dbReference type="PROSITE-ProRule" id="PRU00042"/>
    </source>
</evidence>
<feature type="compositionally biased region" description="Polar residues" evidence="2">
    <location>
        <begin position="1"/>
        <end position="23"/>
    </location>
</feature>
<keyword evidence="1" id="KW-0479">Metal-binding</keyword>
<evidence type="ECO:0000256" key="2">
    <source>
        <dbReference type="SAM" id="MobiDB-lite"/>
    </source>
</evidence>
<organism evidence="4 5">
    <name type="scientific">Decorospora gaudefroyi</name>
    <dbReference type="NCBI Taxonomy" id="184978"/>
    <lineage>
        <taxon>Eukaryota</taxon>
        <taxon>Fungi</taxon>
        <taxon>Dikarya</taxon>
        <taxon>Ascomycota</taxon>
        <taxon>Pezizomycotina</taxon>
        <taxon>Dothideomycetes</taxon>
        <taxon>Pleosporomycetidae</taxon>
        <taxon>Pleosporales</taxon>
        <taxon>Pleosporineae</taxon>
        <taxon>Pleosporaceae</taxon>
        <taxon>Decorospora</taxon>
    </lineage>
</organism>
<dbReference type="AlphaFoldDB" id="A0A6A5K8T4"/>
<evidence type="ECO:0000259" key="3">
    <source>
        <dbReference type="PROSITE" id="PS50157"/>
    </source>
</evidence>
<proteinExistence type="predicted"/>
<feature type="region of interest" description="Disordered" evidence="2">
    <location>
        <begin position="115"/>
        <end position="136"/>
    </location>
</feature>
<dbReference type="Proteomes" id="UP000800040">
    <property type="component" value="Unassembled WGS sequence"/>
</dbReference>
<feature type="region of interest" description="Disordered" evidence="2">
    <location>
        <begin position="1"/>
        <end position="58"/>
    </location>
</feature>
<dbReference type="PROSITE" id="PS00028">
    <property type="entry name" value="ZINC_FINGER_C2H2_1"/>
    <property type="match status" value="1"/>
</dbReference>
<dbReference type="GO" id="GO:0008270">
    <property type="term" value="F:zinc ion binding"/>
    <property type="evidence" value="ECO:0007669"/>
    <property type="project" value="UniProtKB-KW"/>
</dbReference>